<dbReference type="Proteomes" id="UP000005713">
    <property type="component" value="Unassembled WGS sequence"/>
</dbReference>
<dbReference type="OrthoDB" id="9791723at2"/>
<dbReference type="Gene3D" id="3.40.50.12500">
    <property type="match status" value="1"/>
</dbReference>
<dbReference type="InterPro" id="IPR053714">
    <property type="entry name" value="Iso_Racemase_Enz_sf"/>
</dbReference>
<evidence type="ECO:0000256" key="1">
    <source>
        <dbReference type="ARBA" id="ARBA00038414"/>
    </source>
</evidence>
<dbReference type="EMBL" id="AAYA01000031">
    <property type="protein sequence ID" value="EBA05582.1"/>
    <property type="molecule type" value="Genomic_DNA"/>
</dbReference>
<comment type="similarity">
    <text evidence="1">Belongs to the HyuE racemase family.</text>
</comment>
<comment type="caution">
    <text evidence="2">The sequence shown here is derived from an EMBL/GenBank/DDBJ whole genome shotgun (WGS) entry which is preliminary data.</text>
</comment>
<dbReference type="PANTHER" id="PTHR28047">
    <property type="entry name" value="PROTEIN DCG1"/>
    <property type="match status" value="1"/>
</dbReference>
<dbReference type="Pfam" id="PF01177">
    <property type="entry name" value="Asp_Glu_race"/>
    <property type="match status" value="1"/>
</dbReference>
<keyword evidence="3" id="KW-1185">Reference proteome</keyword>
<organism evidence="2 3">
    <name type="scientific">Sagittula stellata (strain ATCC 700073 / DSM 11524 / E-37)</name>
    <dbReference type="NCBI Taxonomy" id="388399"/>
    <lineage>
        <taxon>Bacteria</taxon>
        <taxon>Pseudomonadati</taxon>
        <taxon>Pseudomonadota</taxon>
        <taxon>Alphaproteobacteria</taxon>
        <taxon>Rhodobacterales</taxon>
        <taxon>Roseobacteraceae</taxon>
        <taxon>Sagittula</taxon>
    </lineage>
</organism>
<evidence type="ECO:0000313" key="2">
    <source>
        <dbReference type="EMBL" id="EBA05582.1"/>
    </source>
</evidence>
<reference evidence="2 3" key="1">
    <citation type="submission" date="2006-06" db="EMBL/GenBank/DDBJ databases">
        <authorList>
            <person name="Moran M.A."/>
            <person name="Ferriera S."/>
            <person name="Johnson J."/>
            <person name="Kravitz S."/>
            <person name="Beeson K."/>
            <person name="Sutton G."/>
            <person name="Rogers Y.-H."/>
            <person name="Friedman R."/>
            <person name="Frazier M."/>
            <person name="Venter J.C."/>
        </authorList>
    </citation>
    <scope>NUCLEOTIDE SEQUENCE [LARGE SCALE GENOMIC DNA]</scope>
    <source>
        <strain evidence="2 3">E-37</strain>
    </source>
</reference>
<dbReference type="GO" id="GO:0047661">
    <property type="term" value="F:amino-acid racemase activity"/>
    <property type="evidence" value="ECO:0007669"/>
    <property type="project" value="InterPro"/>
</dbReference>
<name>A3KB76_SAGS3</name>
<dbReference type="AlphaFoldDB" id="A3KB76"/>
<proteinExistence type="inferred from homology"/>
<dbReference type="eggNOG" id="COG4126">
    <property type="taxonomic scope" value="Bacteria"/>
</dbReference>
<gene>
    <name evidence="2" type="ORF">SSE37_09648</name>
</gene>
<dbReference type="RefSeq" id="WP_005864234.1">
    <property type="nucleotide sequence ID" value="NZ_AAYA01000031.1"/>
</dbReference>
<dbReference type="InterPro" id="IPR052186">
    <property type="entry name" value="Hydantoin_racemase-like"/>
</dbReference>
<sequence>MIVLINPNSTVLMTEAMTAVAQDVAGRMTVEGWTSHGGPPSIQGREDGDLAVPPMLELVEKACRDGAEAILIGCFDDTGIAEAQKLARCPVIGIGQAAYHLAAAVGGRFSVVTTLDVSVPVLEENVANYGLAPSLVRIRASGVPVLEVEKAEPRIIDEILAAEAEDGVGAVALGCGGMVGLMARAQKETRLILVDGVRAATGMARALIA</sequence>
<dbReference type="PANTHER" id="PTHR28047:SF5">
    <property type="entry name" value="PROTEIN DCG1"/>
    <property type="match status" value="1"/>
</dbReference>
<accession>A3KB76</accession>
<dbReference type="InterPro" id="IPR015942">
    <property type="entry name" value="Asp/Glu/hydantoin_racemase"/>
</dbReference>
<protein>
    <submittedName>
        <fullName evidence="2">HyuE hydantoin racemase</fullName>
    </submittedName>
</protein>
<evidence type="ECO:0000313" key="3">
    <source>
        <dbReference type="Proteomes" id="UP000005713"/>
    </source>
</evidence>